<accession>A0A1J5EG06</accession>
<name>A0A1J5EG06_9BACT</name>
<dbReference type="EMBL" id="MNYI01000075">
    <property type="protein sequence ID" value="OIP41608.1"/>
    <property type="molecule type" value="Genomic_DNA"/>
</dbReference>
<evidence type="ECO:0000313" key="3">
    <source>
        <dbReference type="Proteomes" id="UP000183085"/>
    </source>
</evidence>
<dbReference type="AlphaFoldDB" id="A0A1J5EG06"/>
<evidence type="ECO:0000259" key="1">
    <source>
        <dbReference type="Pfam" id="PF12358"/>
    </source>
</evidence>
<reference evidence="2 3" key="1">
    <citation type="journal article" date="2016" name="Environ. Microbiol.">
        <title>Genomic resolution of a cold subsurface aquifer community provides metabolic insights for novel microbes adapted to high CO concentrations.</title>
        <authorList>
            <person name="Probst A.J."/>
            <person name="Castelle C.J."/>
            <person name="Singh A."/>
            <person name="Brown C.T."/>
            <person name="Anantharaman K."/>
            <person name="Sharon I."/>
            <person name="Hug L.A."/>
            <person name="Burstein D."/>
            <person name="Emerson J.B."/>
            <person name="Thomas B.C."/>
            <person name="Banfield J.F."/>
        </authorList>
    </citation>
    <scope>NUCLEOTIDE SEQUENCE [LARGE SCALE GENOMIC DNA]</scope>
    <source>
        <strain evidence="2">CG2_30_40_21</strain>
    </source>
</reference>
<protein>
    <recommendedName>
        <fullName evidence="1">DUF3644 domain-containing protein</fullName>
    </recommendedName>
</protein>
<gene>
    <name evidence="2" type="ORF">AUJ95_02995</name>
</gene>
<dbReference type="STRING" id="1817895.AUJ95_02995"/>
<sequence>MAKRKMVQYNLLKNSMSAYFAAIELHNKPNIAYRYETVTLLIMNAWELALKAFIRKYIKDKDKSIFKDEKHTIPFDTAIKYVDDYINGKVKPKSFLSTASNLTLIKYYRNNIAHFYNEALEPYIFMLVARAALNFVEFIKQFFKKDIIANEGLFIMPLGFKLPFKPEDFLSKNSANYISSAESKNFIDKILKVVSDLKEADVEESVVLGFNIYLESVKKMTNSDLLIAITSKEEANASFSKTDKIQISNDPNAKPVYLSDEELHKIYPLFYTTIRNRCKERYTACPIFHDLIVMIQGNPIYAYKRVPHPASKTKDASYIYSERIFEFLDEHYTKKSEEN</sequence>
<comment type="caution">
    <text evidence="2">The sequence shown here is derived from an EMBL/GenBank/DDBJ whole genome shotgun (WGS) entry which is preliminary data.</text>
</comment>
<organism evidence="2 3">
    <name type="scientific">Candidatus Desantisbacteria bacterium CG2_30_40_21</name>
    <dbReference type="NCBI Taxonomy" id="1817895"/>
    <lineage>
        <taxon>Bacteria</taxon>
        <taxon>Candidatus Desantisiibacteriota</taxon>
    </lineage>
</organism>
<proteinExistence type="predicted"/>
<dbReference type="InterPro" id="IPR022104">
    <property type="entry name" value="DUF3644"/>
</dbReference>
<evidence type="ECO:0000313" key="2">
    <source>
        <dbReference type="EMBL" id="OIP41608.1"/>
    </source>
</evidence>
<feature type="domain" description="DUF3644" evidence="1">
    <location>
        <begin position="10"/>
        <end position="190"/>
    </location>
</feature>
<dbReference type="Proteomes" id="UP000183085">
    <property type="component" value="Unassembled WGS sequence"/>
</dbReference>
<dbReference type="Pfam" id="PF12358">
    <property type="entry name" value="DUF3644"/>
    <property type="match status" value="1"/>
</dbReference>